<proteinExistence type="predicted"/>
<name>A0A3B5K6H9_TAKRU</name>
<dbReference type="RefSeq" id="XP_011612873.1">
    <property type="nucleotide sequence ID" value="XM_011614571.2"/>
</dbReference>
<reference evidence="2 3" key="1">
    <citation type="journal article" date="2011" name="Genome Biol. Evol.">
        <title>Integration of the genetic map and genome assembly of fugu facilitates insights into distinct features of genome evolution in teleosts and mammals.</title>
        <authorList>
            <person name="Kai W."/>
            <person name="Kikuchi K."/>
            <person name="Tohari S."/>
            <person name="Chew A.K."/>
            <person name="Tay A."/>
            <person name="Fujiwara A."/>
            <person name="Hosoya S."/>
            <person name="Suetake H."/>
            <person name="Naruse K."/>
            <person name="Brenner S."/>
            <person name="Suzuki Y."/>
            <person name="Venkatesh B."/>
        </authorList>
    </citation>
    <scope>NUCLEOTIDE SEQUENCE [LARGE SCALE GENOMIC DNA]</scope>
</reference>
<dbReference type="GeneTree" id="ENSGT01150000287015"/>
<evidence type="ECO:0000313" key="2">
    <source>
        <dbReference type="Ensembl" id="ENSTRUP00000048974.1"/>
    </source>
</evidence>
<dbReference type="InParanoid" id="A0A3B5K6H9"/>
<dbReference type="PANTHER" id="PTHR28399:SF1">
    <property type="entry name" value="BARTTIN"/>
    <property type="match status" value="1"/>
</dbReference>
<dbReference type="InterPro" id="IPR029181">
    <property type="entry name" value="Barttin"/>
</dbReference>
<dbReference type="STRING" id="31033.ENSTRUP00000048974"/>
<evidence type="ECO:0008006" key="4">
    <source>
        <dbReference type="Google" id="ProtNLM"/>
    </source>
</evidence>
<organism evidence="2 3">
    <name type="scientific">Takifugu rubripes</name>
    <name type="common">Japanese pufferfish</name>
    <name type="synonym">Fugu rubripes</name>
    <dbReference type="NCBI Taxonomy" id="31033"/>
    <lineage>
        <taxon>Eukaryota</taxon>
        <taxon>Metazoa</taxon>
        <taxon>Chordata</taxon>
        <taxon>Craniata</taxon>
        <taxon>Vertebrata</taxon>
        <taxon>Euteleostomi</taxon>
        <taxon>Actinopterygii</taxon>
        <taxon>Neopterygii</taxon>
        <taxon>Teleostei</taxon>
        <taxon>Neoteleostei</taxon>
        <taxon>Acanthomorphata</taxon>
        <taxon>Eupercaria</taxon>
        <taxon>Tetraodontiformes</taxon>
        <taxon>Tetradontoidea</taxon>
        <taxon>Tetraodontidae</taxon>
        <taxon>Takifugu</taxon>
    </lineage>
</organism>
<dbReference type="KEGG" id="tru:101078491"/>
<evidence type="ECO:0000256" key="1">
    <source>
        <dbReference type="SAM" id="Phobius"/>
    </source>
</evidence>
<evidence type="ECO:0000313" key="3">
    <source>
        <dbReference type="Proteomes" id="UP000005226"/>
    </source>
</evidence>
<keyword evidence="1" id="KW-0472">Membrane</keyword>
<dbReference type="Proteomes" id="UP000005226">
    <property type="component" value="Chromosome 20"/>
</dbReference>
<feature type="transmembrane region" description="Helical" evidence="1">
    <location>
        <begin position="6"/>
        <end position="26"/>
    </location>
</feature>
<accession>A0A3B5K6H9</accession>
<keyword evidence="1" id="KW-0812">Transmembrane</keyword>
<reference evidence="2" key="2">
    <citation type="submission" date="2025-08" db="UniProtKB">
        <authorList>
            <consortium name="Ensembl"/>
        </authorList>
    </citation>
    <scope>IDENTIFICATION</scope>
</reference>
<dbReference type="Pfam" id="PF15462">
    <property type="entry name" value="Barttin"/>
    <property type="match status" value="1"/>
</dbReference>
<protein>
    <recommendedName>
        <fullName evidence="4">Barttin</fullName>
    </recommendedName>
</protein>
<dbReference type="AlphaFoldDB" id="A0A3B5K6H9"/>
<dbReference type="GeneID" id="101078491"/>
<dbReference type="OrthoDB" id="9944479at2759"/>
<feature type="transmembrane region" description="Helical" evidence="1">
    <location>
        <begin position="33"/>
        <end position="53"/>
    </location>
</feature>
<dbReference type="OMA" id="IMTQERP"/>
<keyword evidence="3" id="KW-1185">Reference proteome</keyword>
<dbReference type="GO" id="GO:0017081">
    <property type="term" value="F:chloride channel regulator activity"/>
    <property type="evidence" value="ECO:0007669"/>
    <property type="project" value="TreeGrafter"/>
</dbReference>
<sequence>MVEGKPYRYGLIAAGLCVVAVGLFIMTRERPHVYITFCALGVSMMCAGTVWSACQCYPKVPLVATFQEECQQDAEAAETKHKRYTEALLVSCEKRWSSGLSETTKTQFHSCPTLQLV</sequence>
<dbReference type="PANTHER" id="PTHR28399">
    <property type="entry name" value="BARTTIN"/>
    <property type="match status" value="1"/>
</dbReference>
<dbReference type="Ensembl" id="ENSTRUT00000052694.2">
    <property type="protein sequence ID" value="ENSTRUP00000048974.1"/>
    <property type="gene ID" value="ENSTRUG00000020743.2"/>
</dbReference>
<reference evidence="2" key="3">
    <citation type="submission" date="2025-09" db="UniProtKB">
        <authorList>
            <consortium name="Ensembl"/>
        </authorList>
    </citation>
    <scope>IDENTIFICATION</scope>
</reference>
<dbReference type="GO" id="GO:0016323">
    <property type="term" value="C:basolateral plasma membrane"/>
    <property type="evidence" value="ECO:0007669"/>
    <property type="project" value="TreeGrafter"/>
</dbReference>
<dbReference type="GO" id="GO:0006821">
    <property type="term" value="P:chloride transport"/>
    <property type="evidence" value="ECO:0007669"/>
    <property type="project" value="InterPro"/>
</dbReference>
<keyword evidence="1" id="KW-1133">Transmembrane helix</keyword>
<dbReference type="CTD" id="7809"/>
<gene>
    <name evidence="2" type="primary">bsnd</name>
</gene>